<feature type="region of interest" description="Disordered" evidence="1">
    <location>
        <begin position="59"/>
        <end position="82"/>
    </location>
</feature>
<comment type="caution">
    <text evidence="2">The sequence shown here is derived from an EMBL/GenBank/DDBJ whole genome shotgun (WGS) entry which is preliminary data.</text>
</comment>
<keyword evidence="3" id="KW-1185">Reference proteome</keyword>
<dbReference type="EMBL" id="JAUEPT010000080">
    <property type="protein sequence ID" value="KAK0433508.1"/>
    <property type="molecule type" value="Genomic_DNA"/>
</dbReference>
<evidence type="ECO:0000313" key="2">
    <source>
        <dbReference type="EMBL" id="KAK0433508.1"/>
    </source>
</evidence>
<evidence type="ECO:0000256" key="1">
    <source>
        <dbReference type="SAM" id="MobiDB-lite"/>
    </source>
</evidence>
<organism evidence="2 3">
    <name type="scientific">Armillaria borealis</name>
    <dbReference type="NCBI Taxonomy" id="47425"/>
    <lineage>
        <taxon>Eukaryota</taxon>
        <taxon>Fungi</taxon>
        <taxon>Dikarya</taxon>
        <taxon>Basidiomycota</taxon>
        <taxon>Agaricomycotina</taxon>
        <taxon>Agaricomycetes</taxon>
        <taxon>Agaricomycetidae</taxon>
        <taxon>Agaricales</taxon>
        <taxon>Marasmiineae</taxon>
        <taxon>Physalacriaceae</taxon>
        <taxon>Armillaria</taxon>
    </lineage>
</organism>
<feature type="compositionally biased region" description="Polar residues" evidence="1">
    <location>
        <begin position="68"/>
        <end position="78"/>
    </location>
</feature>
<dbReference type="Gene3D" id="3.20.20.150">
    <property type="entry name" value="Divalent-metal-dependent TIM barrel enzymes"/>
    <property type="match status" value="1"/>
</dbReference>
<reference evidence="2" key="1">
    <citation type="submission" date="2023-06" db="EMBL/GenBank/DDBJ databases">
        <authorList>
            <consortium name="Lawrence Berkeley National Laboratory"/>
            <person name="Ahrendt S."/>
            <person name="Sahu N."/>
            <person name="Indic B."/>
            <person name="Wong-Bajracharya J."/>
            <person name="Merenyi Z."/>
            <person name="Ke H.-M."/>
            <person name="Monk M."/>
            <person name="Kocsube S."/>
            <person name="Drula E."/>
            <person name="Lipzen A."/>
            <person name="Balint B."/>
            <person name="Henrissat B."/>
            <person name="Andreopoulos B."/>
            <person name="Martin F.M."/>
            <person name="Harder C.B."/>
            <person name="Rigling D."/>
            <person name="Ford K.L."/>
            <person name="Foster G.D."/>
            <person name="Pangilinan J."/>
            <person name="Papanicolaou A."/>
            <person name="Barry K."/>
            <person name="LaButti K."/>
            <person name="Viragh M."/>
            <person name="Koriabine M."/>
            <person name="Yan M."/>
            <person name="Riley R."/>
            <person name="Champramary S."/>
            <person name="Plett K.L."/>
            <person name="Tsai I.J."/>
            <person name="Slot J."/>
            <person name="Sipos G."/>
            <person name="Plett J."/>
            <person name="Nagy L.G."/>
            <person name="Grigoriev I.V."/>
        </authorList>
    </citation>
    <scope>NUCLEOTIDE SEQUENCE</scope>
    <source>
        <strain evidence="2">FPL87.14</strain>
    </source>
</reference>
<dbReference type="Proteomes" id="UP001175226">
    <property type="component" value="Unassembled WGS sequence"/>
</dbReference>
<dbReference type="AlphaFoldDB" id="A0AA39IZV7"/>
<proteinExistence type="predicted"/>
<name>A0AA39IZV7_9AGAR</name>
<protein>
    <submittedName>
        <fullName evidence="2">Uncharacterized protein</fullName>
    </submittedName>
</protein>
<sequence length="305" mass="33763">MKDRGYCKHFRSEKRLHDETTDNEQVFEIGKNIARGSVEAESVSTWTESRHQREEQWVMGSRSRRQSDSMLGTASHESTLSRRKANEMSIHEDVSWAAPSFKATGVAGAEERENLLSVRQITLHLQTQGLVHTLGSSIGQPFHKAVPIHTIGQLSRVWDHKGRETDLVGKVINRIDEIETMYQGLPASILSETKSRMISLKLFSAFGVRPEFLAGDVKLHPDAVRVSSAVEPCARTLPLPPVLPPITEAYAAEPISAHSFISNAKGYPVLPKTTQSLVRSLLMAVSTISFVLSHTDAGLHARRGV</sequence>
<evidence type="ECO:0000313" key="3">
    <source>
        <dbReference type="Proteomes" id="UP001175226"/>
    </source>
</evidence>
<gene>
    <name evidence="2" type="ORF">EV421DRAFT_1741495</name>
</gene>
<accession>A0AA39IZV7</accession>